<protein>
    <submittedName>
        <fullName evidence="1">Uncharacterized protein</fullName>
    </submittedName>
</protein>
<name>A0ABP2T9I2_9LEPT</name>
<keyword evidence="2" id="KW-1185">Reference proteome</keyword>
<sequence length="47" mass="5325">MQSLQLAIKLIIINLSHFQKTQSGKLIWLGQEQKVISKIFLASNTTL</sequence>
<dbReference type="EMBL" id="AHMH02000068">
    <property type="protein sequence ID" value="EMN00957.1"/>
    <property type="molecule type" value="Genomic_DNA"/>
</dbReference>
<organism evidence="1 2">
    <name type="scientific">Leptospira noguchii str. 2007001578</name>
    <dbReference type="NCBI Taxonomy" id="1049974"/>
    <lineage>
        <taxon>Bacteria</taxon>
        <taxon>Pseudomonadati</taxon>
        <taxon>Spirochaetota</taxon>
        <taxon>Spirochaetia</taxon>
        <taxon>Leptospirales</taxon>
        <taxon>Leptospiraceae</taxon>
        <taxon>Leptospira</taxon>
    </lineage>
</organism>
<gene>
    <name evidence="1" type="ORF">LEP1GSC035_3762</name>
</gene>
<evidence type="ECO:0000313" key="1">
    <source>
        <dbReference type="EMBL" id="EMN00957.1"/>
    </source>
</evidence>
<comment type="caution">
    <text evidence="1">The sequence shown here is derived from an EMBL/GenBank/DDBJ whole genome shotgun (WGS) entry which is preliminary data.</text>
</comment>
<dbReference type="Proteomes" id="UP000012099">
    <property type="component" value="Unassembled WGS sequence"/>
</dbReference>
<reference evidence="1 2" key="1">
    <citation type="submission" date="2013-01" db="EMBL/GenBank/DDBJ databases">
        <authorList>
            <person name="Harkins D.M."/>
            <person name="Durkin A.S."/>
            <person name="Brinkac L.M."/>
            <person name="Haft D.H."/>
            <person name="Selengut J.D."/>
            <person name="Sanka R."/>
            <person name="DePew J."/>
            <person name="Purushe J."/>
            <person name="Whelen A.C."/>
            <person name="Vinetz J.M."/>
            <person name="Sutton G.G."/>
            <person name="Nierman W.C."/>
            <person name="Fouts D.E."/>
        </authorList>
    </citation>
    <scope>NUCLEOTIDE SEQUENCE [LARGE SCALE GENOMIC DNA]</scope>
    <source>
        <strain evidence="1 2">2007001578</strain>
    </source>
</reference>
<evidence type="ECO:0000313" key="2">
    <source>
        <dbReference type="Proteomes" id="UP000012099"/>
    </source>
</evidence>
<proteinExistence type="predicted"/>
<accession>A0ABP2T9I2</accession>